<dbReference type="EMBL" id="JABRWO010000011">
    <property type="protein sequence ID" value="MBA2116737.1"/>
    <property type="molecule type" value="Genomic_DNA"/>
</dbReference>
<dbReference type="Pfam" id="PF10463">
    <property type="entry name" value="Peptidase_U49"/>
    <property type="match status" value="1"/>
</dbReference>
<comment type="caution">
    <text evidence="1">The sequence shown here is derived from an EMBL/GenBank/DDBJ whole genome shotgun (WGS) entry which is preliminary data.</text>
</comment>
<organism evidence="1 2">
    <name type="scientific">Bremerella alba</name>
    <dbReference type="NCBI Taxonomy" id="980252"/>
    <lineage>
        <taxon>Bacteria</taxon>
        <taxon>Pseudomonadati</taxon>
        <taxon>Planctomycetota</taxon>
        <taxon>Planctomycetia</taxon>
        <taxon>Pirellulales</taxon>
        <taxon>Pirellulaceae</taxon>
        <taxon>Bremerella</taxon>
    </lineage>
</organism>
<evidence type="ECO:0000313" key="1">
    <source>
        <dbReference type="EMBL" id="MBA2116737.1"/>
    </source>
</evidence>
<dbReference type="Proteomes" id="UP000551616">
    <property type="component" value="Unassembled WGS sequence"/>
</dbReference>
<dbReference type="RefSeq" id="WP_207398138.1">
    <property type="nucleotide sequence ID" value="NZ_JABRWO010000011.1"/>
</dbReference>
<proteinExistence type="predicted"/>
<reference evidence="1 2" key="1">
    <citation type="submission" date="2020-05" db="EMBL/GenBank/DDBJ databases">
        <title>Bremerella alba sp. nov., a novel planctomycete isolated from the surface of the macroalga Fucus spiralis.</title>
        <authorList>
            <person name="Godinho O."/>
            <person name="Botelho R."/>
            <person name="Albuquerque L."/>
            <person name="Wiegand S."/>
            <person name="Da Costa M.S."/>
            <person name="Lobo-Da-Cunha A."/>
            <person name="Jogler C."/>
            <person name="Lage O.M."/>
        </authorList>
    </citation>
    <scope>NUCLEOTIDE SEQUENCE [LARGE SCALE GENOMIC DNA]</scope>
    <source>
        <strain evidence="1 2">FF15</strain>
    </source>
</reference>
<keyword evidence="2" id="KW-1185">Reference proteome</keyword>
<accession>A0A7V9A8T0</accession>
<dbReference type="AlphaFoldDB" id="A0A7V9A8T0"/>
<protein>
    <submittedName>
        <fullName evidence="1">Uncharacterized protein</fullName>
    </submittedName>
</protein>
<evidence type="ECO:0000313" key="2">
    <source>
        <dbReference type="Proteomes" id="UP000551616"/>
    </source>
</evidence>
<name>A0A7V9A8T0_9BACT</name>
<gene>
    <name evidence="1" type="ORF">HOV93_39290</name>
</gene>
<dbReference type="InterPro" id="IPR019504">
    <property type="entry name" value="Peptidase_U49_Lit_pept"/>
</dbReference>
<sequence length="314" mass="36107">MKRIVQVKEDDVRRLLCWASPCRNNELIRLLDELDTKWMVDREAERILFQARPGQPNEIVMGLKCSRRLQVHAYAAAIIFSSLGKSKDERDKILRPVDDMLNWAVGVDVTGWVASDGIVLPPDHVLRKTEEEIPDDALPKISEKNRIVGEGFYRYATAWILFHELGHLKLGHSSQEGFLSLTQEKEADMFAANWMVDAATNSGDSEQEANRLNALTGIALALLWLTIFNVFFGRKESTTHPEGYDRLFQVLDQFVDPSSESEYVFIWESVATLLFVHMRAANYQFDEKEVALAQPDPRDRVNYFINRISKFERE</sequence>